<evidence type="ECO:0000313" key="10">
    <source>
        <dbReference type="EnsemblMetazoa" id="GBRI008466-PA"/>
    </source>
</evidence>
<dbReference type="STRING" id="37001.A0A1A9W707"/>
<dbReference type="InterPro" id="IPR018201">
    <property type="entry name" value="Ketoacyl_synth_AS"/>
</dbReference>
<dbReference type="VEuPathDB" id="VectorBase:GBRI008466"/>
<evidence type="ECO:0000256" key="5">
    <source>
        <dbReference type="ARBA" id="ARBA00022832"/>
    </source>
</evidence>
<dbReference type="InterPro" id="IPR016039">
    <property type="entry name" value="Thiolase-like"/>
</dbReference>
<dbReference type="InterPro" id="IPR000794">
    <property type="entry name" value="Beta-ketoacyl_synthase"/>
</dbReference>
<dbReference type="EC" id="2.3.1.41" evidence="2"/>
<keyword evidence="6" id="KW-0443">Lipid metabolism</keyword>
<organism evidence="10 11">
    <name type="scientific">Glossina brevipalpis</name>
    <dbReference type="NCBI Taxonomy" id="37001"/>
    <lineage>
        <taxon>Eukaryota</taxon>
        <taxon>Metazoa</taxon>
        <taxon>Ecdysozoa</taxon>
        <taxon>Arthropoda</taxon>
        <taxon>Hexapoda</taxon>
        <taxon>Insecta</taxon>
        <taxon>Pterygota</taxon>
        <taxon>Neoptera</taxon>
        <taxon>Endopterygota</taxon>
        <taxon>Diptera</taxon>
        <taxon>Brachycera</taxon>
        <taxon>Muscomorpha</taxon>
        <taxon>Hippoboscoidea</taxon>
        <taxon>Glossinidae</taxon>
        <taxon>Glossina</taxon>
    </lineage>
</organism>
<evidence type="ECO:0000313" key="11">
    <source>
        <dbReference type="Proteomes" id="UP000091820"/>
    </source>
</evidence>
<evidence type="ECO:0000256" key="3">
    <source>
        <dbReference type="ARBA" id="ARBA00022516"/>
    </source>
</evidence>
<dbReference type="CDD" id="cd00834">
    <property type="entry name" value="KAS_I_II"/>
    <property type="match status" value="1"/>
</dbReference>
<dbReference type="InterPro" id="IPR014030">
    <property type="entry name" value="Ketoacyl_synth_N"/>
</dbReference>
<dbReference type="FunFam" id="3.40.47.10:FF:000009">
    <property type="entry name" value="3-oxoacyl-[acyl-carrier-protein] synthase 2"/>
    <property type="match status" value="1"/>
</dbReference>
<dbReference type="SMART" id="SM00825">
    <property type="entry name" value="PKS_KS"/>
    <property type="match status" value="1"/>
</dbReference>
<protein>
    <recommendedName>
        <fullName evidence="2">beta-ketoacyl-[acyl-carrier-protein] synthase I</fullName>
        <ecNumber evidence="2">2.3.1.41</ecNumber>
    </recommendedName>
</protein>
<keyword evidence="11" id="KW-1185">Reference proteome</keyword>
<dbReference type="SUPFAM" id="SSF53901">
    <property type="entry name" value="Thiolase-like"/>
    <property type="match status" value="2"/>
</dbReference>
<comment type="similarity">
    <text evidence="1 8">Belongs to the thiolase-like superfamily. Beta-ketoacyl-ACP synthases family.</text>
</comment>
<dbReference type="Pfam" id="PF02801">
    <property type="entry name" value="Ketoacyl-synt_C"/>
    <property type="match status" value="1"/>
</dbReference>
<dbReference type="GO" id="GO:0005739">
    <property type="term" value="C:mitochondrion"/>
    <property type="evidence" value="ECO:0007669"/>
    <property type="project" value="TreeGrafter"/>
</dbReference>
<evidence type="ECO:0000256" key="2">
    <source>
        <dbReference type="ARBA" id="ARBA00013191"/>
    </source>
</evidence>
<keyword evidence="3" id="KW-0444">Lipid biosynthesis</keyword>
<dbReference type="Pfam" id="PF00109">
    <property type="entry name" value="ketoacyl-synt"/>
    <property type="match status" value="1"/>
</dbReference>
<evidence type="ECO:0000256" key="7">
    <source>
        <dbReference type="ARBA" id="ARBA00023160"/>
    </source>
</evidence>
<dbReference type="InterPro" id="IPR020841">
    <property type="entry name" value="PKS_Beta-ketoAc_synthase_dom"/>
</dbReference>
<keyword evidence="5" id="KW-0276">Fatty acid metabolism</keyword>
<name>A0A1A9W707_9MUSC</name>
<evidence type="ECO:0000259" key="9">
    <source>
        <dbReference type="PROSITE" id="PS52004"/>
    </source>
</evidence>
<reference evidence="10" key="2">
    <citation type="submission" date="2020-05" db="UniProtKB">
        <authorList>
            <consortium name="EnsemblMetazoa"/>
        </authorList>
    </citation>
    <scope>IDENTIFICATION</scope>
    <source>
        <strain evidence="10">IAEA</strain>
    </source>
</reference>
<proteinExistence type="inferred from homology"/>
<feature type="domain" description="Ketosynthase family 3 (KS3)" evidence="9">
    <location>
        <begin position="54"/>
        <end position="470"/>
    </location>
</feature>
<evidence type="ECO:0000256" key="1">
    <source>
        <dbReference type="ARBA" id="ARBA00008467"/>
    </source>
</evidence>
<dbReference type="PANTHER" id="PTHR11712:SF336">
    <property type="entry name" value="3-OXOACYL-[ACYL-CARRIER-PROTEIN] SYNTHASE, MITOCHONDRIAL"/>
    <property type="match status" value="1"/>
</dbReference>
<dbReference type="PANTHER" id="PTHR11712">
    <property type="entry name" value="POLYKETIDE SYNTHASE-RELATED"/>
    <property type="match status" value="1"/>
</dbReference>
<keyword evidence="4 8" id="KW-0808">Transferase</keyword>
<evidence type="ECO:0000256" key="8">
    <source>
        <dbReference type="RuleBase" id="RU003694"/>
    </source>
</evidence>
<evidence type="ECO:0000256" key="6">
    <source>
        <dbReference type="ARBA" id="ARBA00023098"/>
    </source>
</evidence>
<dbReference type="NCBIfam" id="NF005589">
    <property type="entry name" value="PRK07314.1"/>
    <property type="match status" value="1"/>
</dbReference>
<dbReference type="PROSITE" id="PS00606">
    <property type="entry name" value="KS3_1"/>
    <property type="match status" value="1"/>
</dbReference>
<sequence length="473" mass="51459">MYGRAICAYCITSNWLQLQRMMQRMINLDQILHLFLDKISKCNITNSFGEINERRRVVVTGIGAVSSLGNNVVDSWQKILNCEAGITKLGDEFKGLPCQVAAQLSKEQLQVENYLSKSDLKVMSPATQLSVIATEEALQTAKLNPKELSYDTLERFGVCVGMGMFDLSEVYGAWQQLQSGYNRVSPFFVPRLLPNMACGHISMRHRLRGPNHSVSTACATGSHAIGDAMRFIRNGDADIMLAGSGESCIEPLSIAGFCRIRALSTAFNETPKQASRPFDKKRDGFVMGEGAAILVLEELQHALQRKATILAEILGYGLSGDAHHITSPSEDGSGAALAMLRAVKDAQINKEDVTYVNAHATSTPAGDRIEAQAICKVFGNHVNKIRVSSTKGHHGHLLGSSGNLETVILIKALIGNTIPPSINIDELDKDICVNVPTKAETWCQDTQIKRVALKNSFGFGGTNSSLCIATYID</sequence>
<accession>A0A1A9W707</accession>
<dbReference type="AlphaFoldDB" id="A0A1A9W707"/>
<dbReference type="EnsemblMetazoa" id="GBRI008466-RA">
    <property type="protein sequence ID" value="GBRI008466-PA"/>
    <property type="gene ID" value="GBRI008466"/>
</dbReference>
<dbReference type="Gene3D" id="3.40.47.10">
    <property type="match status" value="1"/>
</dbReference>
<dbReference type="InterPro" id="IPR014031">
    <property type="entry name" value="Ketoacyl_synth_C"/>
</dbReference>
<dbReference type="GO" id="GO:0006633">
    <property type="term" value="P:fatty acid biosynthetic process"/>
    <property type="evidence" value="ECO:0007669"/>
    <property type="project" value="UniProtKB-KW"/>
</dbReference>
<evidence type="ECO:0000256" key="4">
    <source>
        <dbReference type="ARBA" id="ARBA00022679"/>
    </source>
</evidence>
<keyword evidence="7" id="KW-0275">Fatty acid biosynthesis</keyword>
<dbReference type="Proteomes" id="UP000091820">
    <property type="component" value="Unassembled WGS sequence"/>
</dbReference>
<reference evidence="11" key="1">
    <citation type="submission" date="2014-03" db="EMBL/GenBank/DDBJ databases">
        <authorList>
            <person name="Aksoy S."/>
            <person name="Warren W."/>
            <person name="Wilson R.K."/>
        </authorList>
    </citation>
    <scope>NUCLEOTIDE SEQUENCE [LARGE SCALE GENOMIC DNA]</scope>
    <source>
        <strain evidence="11">IAEA</strain>
    </source>
</reference>
<dbReference type="PROSITE" id="PS52004">
    <property type="entry name" value="KS3_2"/>
    <property type="match status" value="1"/>
</dbReference>
<dbReference type="GO" id="GO:0004315">
    <property type="term" value="F:3-oxoacyl-[acyl-carrier-protein] synthase activity"/>
    <property type="evidence" value="ECO:0007669"/>
    <property type="project" value="UniProtKB-EC"/>
</dbReference>